<reference evidence="1" key="1">
    <citation type="submission" date="2018-12" db="EMBL/GenBank/DDBJ databases">
        <title>Novel natural products biosynthetic potential of the class Ktedonobacteria.</title>
        <authorList>
            <person name="Zheng Y."/>
            <person name="Saitou A."/>
            <person name="Wang C.M."/>
            <person name="Toyoda A."/>
            <person name="Minakuchi Y."/>
            <person name="Sekiguchi Y."/>
            <person name="Ueda K."/>
            <person name="Takano H."/>
            <person name="Sakai Y."/>
            <person name="Yokota A."/>
            <person name="Yabe S."/>
        </authorList>
    </citation>
    <scope>NUCLEOTIDE SEQUENCE</scope>
    <source>
        <strain evidence="1">COM3</strain>
    </source>
</reference>
<dbReference type="Gene3D" id="3.40.50.720">
    <property type="entry name" value="NAD(P)-binding Rossmann-like Domain"/>
    <property type="match status" value="1"/>
</dbReference>
<dbReference type="InterPro" id="IPR036291">
    <property type="entry name" value="NAD(P)-bd_dom_sf"/>
</dbReference>
<dbReference type="Gene3D" id="3.30.1780.10">
    <property type="entry name" value="ornithine cyclodeaminase, domain 1"/>
    <property type="match status" value="1"/>
</dbReference>
<dbReference type="Pfam" id="PF02423">
    <property type="entry name" value="OCD_Mu_crystall"/>
    <property type="match status" value="1"/>
</dbReference>
<organism evidence="1">
    <name type="scientific">Thermosporothrix sp. COM3</name>
    <dbReference type="NCBI Taxonomy" id="2490863"/>
    <lineage>
        <taxon>Bacteria</taxon>
        <taxon>Bacillati</taxon>
        <taxon>Chloroflexota</taxon>
        <taxon>Ktedonobacteria</taxon>
        <taxon>Ktedonobacterales</taxon>
        <taxon>Thermosporotrichaceae</taxon>
        <taxon>Thermosporothrix</taxon>
    </lineage>
</organism>
<dbReference type="PIRSF" id="PIRSF001439">
    <property type="entry name" value="CryM"/>
    <property type="match status" value="1"/>
</dbReference>
<dbReference type="AlphaFoldDB" id="A0A455SX35"/>
<accession>A0A455SX35</accession>
<sequence length="347" mass="38083">MRDGFVYLSREDVMRACVDLDSVAVMREVFQLHGRGQTILPDEAYLGWVNEEGEHVRSLNMPAYVGGAIRFAGTKVINGNIANPQRRGIPRASGLTLLYDEVTAQVVCVMESAYLSSLRTASVSILSALLLQGEPIETVAVIGAGVIAQRHLELVLKYLPDVQRLLVYDLVPGQVEQVRQALQSELLRRGVTLEEAKSAEAAIRPAQLVIPATTVTEGYIQYAWLQPGTIVVHVSLDDVLPEVVLRADGVIVDDWELVRTDTRRLLGRMYRNGQLVGPDEALPAKGEECRRVDAQLGELVCGKRGGRKTKDDILLVNPFGLAIEDVALASYVYRKAGQLGLGIQLLY</sequence>
<dbReference type="EMBL" id="AP019376">
    <property type="protein sequence ID" value="BBH91679.1"/>
    <property type="molecule type" value="Genomic_DNA"/>
</dbReference>
<proteinExistence type="predicted"/>
<name>A0A455SX35_9CHLR</name>
<dbReference type="InterPro" id="IPR003462">
    <property type="entry name" value="ODC_Mu_crystall"/>
</dbReference>
<dbReference type="InterPro" id="IPR023401">
    <property type="entry name" value="ODC_N"/>
</dbReference>
<protein>
    <submittedName>
        <fullName evidence="1">Ornithine cyclodeaminase</fullName>
    </submittedName>
</protein>
<dbReference type="GO" id="GO:0005737">
    <property type="term" value="C:cytoplasm"/>
    <property type="evidence" value="ECO:0007669"/>
    <property type="project" value="TreeGrafter"/>
</dbReference>
<dbReference type="PANTHER" id="PTHR13812">
    <property type="entry name" value="KETIMINE REDUCTASE MU-CRYSTALLIN"/>
    <property type="match status" value="1"/>
</dbReference>
<dbReference type="PANTHER" id="PTHR13812:SF19">
    <property type="entry name" value="KETIMINE REDUCTASE MU-CRYSTALLIN"/>
    <property type="match status" value="1"/>
</dbReference>
<dbReference type="SUPFAM" id="SSF51735">
    <property type="entry name" value="NAD(P)-binding Rossmann-fold domains"/>
    <property type="match status" value="1"/>
</dbReference>
<gene>
    <name evidence="1" type="primary">ocd_2</name>
    <name evidence="1" type="ORF">KTC_64300</name>
</gene>
<evidence type="ECO:0000313" key="1">
    <source>
        <dbReference type="EMBL" id="BBH91679.1"/>
    </source>
</evidence>